<dbReference type="Pfam" id="PF01227">
    <property type="entry name" value="GTP_cyclohydroI"/>
    <property type="match status" value="1"/>
</dbReference>
<feature type="non-terminal residue" evidence="6">
    <location>
        <position position="1"/>
    </location>
</feature>
<comment type="caution">
    <text evidence="6">The sequence shown here is derived from an EMBL/GenBank/DDBJ whole genome shotgun (WGS) entry which is preliminary data.</text>
</comment>
<evidence type="ECO:0000256" key="1">
    <source>
        <dbReference type="ARBA" id="ARBA00001052"/>
    </source>
</evidence>
<dbReference type="NCBIfam" id="NF006826">
    <property type="entry name" value="PRK09347.1-3"/>
    <property type="match status" value="1"/>
</dbReference>
<evidence type="ECO:0000256" key="2">
    <source>
        <dbReference type="ARBA" id="ARBA00005080"/>
    </source>
</evidence>
<evidence type="ECO:0000259" key="5">
    <source>
        <dbReference type="Pfam" id="PF01227"/>
    </source>
</evidence>
<dbReference type="PANTHER" id="PTHR11109:SF7">
    <property type="entry name" value="GTP CYCLOHYDROLASE 1"/>
    <property type="match status" value="1"/>
</dbReference>
<dbReference type="PROSITE" id="PS00859">
    <property type="entry name" value="GTP_CYCLOHYDROL_1_1"/>
    <property type="match status" value="1"/>
</dbReference>
<dbReference type="InterPro" id="IPR020602">
    <property type="entry name" value="GTP_CycHdrlase_I_dom"/>
</dbReference>
<evidence type="ECO:0000256" key="3">
    <source>
        <dbReference type="ARBA" id="ARBA00012715"/>
    </source>
</evidence>
<dbReference type="UniPathway" id="UPA00848">
    <property type="reaction ID" value="UER00151"/>
</dbReference>
<dbReference type="Gene3D" id="3.30.1130.10">
    <property type="match status" value="1"/>
</dbReference>
<comment type="catalytic activity">
    <reaction evidence="1">
        <text>GTP + H2O = 7,8-dihydroneopterin 3'-triphosphate + formate + H(+)</text>
        <dbReference type="Rhea" id="RHEA:17473"/>
        <dbReference type="ChEBI" id="CHEBI:15377"/>
        <dbReference type="ChEBI" id="CHEBI:15378"/>
        <dbReference type="ChEBI" id="CHEBI:15740"/>
        <dbReference type="ChEBI" id="CHEBI:37565"/>
        <dbReference type="ChEBI" id="CHEBI:58462"/>
        <dbReference type="EC" id="3.5.4.16"/>
    </reaction>
</comment>
<dbReference type="FunFam" id="3.30.1130.10:FF:000001">
    <property type="entry name" value="GTP cyclohydrolase 1"/>
    <property type="match status" value="1"/>
</dbReference>
<dbReference type="AlphaFoldDB" id="X1B210"/>
<dbReference type="PANTHER" id="PTHR11109">
    <property type="entry name" value="GTP CYCLOHYDROLASE I"/>
    <property type="match status" value="1"/>
</dbReference>
<accession>X1B210</accession>
<evidence type="ECO:0000256" key="4">
    <source>
        <dbReference type="ARBA" id="ARBA00022801"/>
    </source>
</evidence>
<evidence type="ECO:0000313" key="6">
    <source>
        <dbReference type="EMBL" id="GAG88950.1"/>
    </source>
</evidence>
<dbReference type="InterPro" id="IPR043134">
    <property type="entry name" value="GTP-CH-I_N"/>
</dbReference>
<protein>
    <recommendedName>
        <fullName evidence="3">GTP cyclohydrolase I</fullName>
        <ecNumber evidence="3">3.5.4.16</ecNumber>
    </recommendedName>
</protein>
<dbReference type="GO" id="GO:0008270">
    <property type="term" value="F:zinc ion binding"/>
    <property type="evidence" value="ECO:0007669"/>
    <property type="project" value="TreeGrafter"/>
</dbReference>
<comment type="pathway">
    <text evidence="2">Cofactor biosynthesis; 7,8-dihydroneopterin triphosphate biosynthesis; 7,8-dihydroneopterin triphosphate from GTP: step 1/1.</text>
</comment>
<dbReference type="InterPro" id="IPR018234">
    <property type="entry name" value="GTP_CycHdrlase_I_CS"/>
</dbReference>
<dbReference type="InterPro" id="IPR043133">
    <property type="entry name" value="GTP-CH-I_C/QueF"/>
</dbReference>
<dbReference type="InterPro" id="IPR001474">
    <property type="entry name" value="GTP_CycHdrlase_I"/>
</dbReference>
<dbReference type="NCBIfam" id="NF006825">
    <property type="entry name" value="PRK09347.1-2"/>
    <property type="match status" value="1"/>
</dbReference>
<dbReference type="GO" id="GO:0006729">
    <property type="term" value="P:tetrahydrobiopterin biosynthetic process"/>
    <property type="evidence" value="ECO:0007669"/>
    <property type="project" value="TreeGrafter"/>
</dbReference>
<dbReference type="GO" id="GO:0046654">
    <property type="term" value="P:tetrahydrofolate biosynthetic process"/>
    <property type="evidence" value="ECO:0007669"/>
    <property type="project" value="InterPro"/>
</dbReference>
<dbReference type="EMBL" id="BART01014520">
    <property type="protein sequence ID" value="GAG88950.1"/>
    <property type="molecule type" value="Genomic_DNA"/>
</dbReference>
<dbReference type="SUPFAM" id="SSF55620">
    <property type="entry name" value="Tetrahydrobiopterin biosynthesis enzymes-like"/>
    <property type="match status" value="1"/>
</dbReference>
<dbReference type="Gene3D" id="1.10.286.10">
    <property type="match status" value="1"/>
</dbReference>
<dbReference type="EC" id="3.5.4.16" evidence="3"/>
<reference evidence="6" key="1">
    <citation type="journal article" date="2014" name="Front. Microbiol.">
        <title>High frequency of phylogenetically diverse reductive dehalogenase-homologous genes in deep subseafloor sedimentary metagenomes.</title>
        <authorList>
            <person name="Kawai M."/>
            <person name="Futagami T."/>
            <person name="Toyoda A."/>
            <person name="Takaki Y."/>
            <person name="Nishi S."/>
            <person name="Hori S."/>
            <person name="Arai W."/>
            <person name="Tsubouchi T."/>
            <person name="Morono Y."/>
            <person name="Uchiyama I."/>
            <person name="Ito T."/>
            <person name="Fujiyama A."/>
            <person name="Inagaki F."/>
            <person name="Takami H."/>
        </authorList>
    </citation>
    <scope>NUCLEOTIDE SEQUENCE</scope>
    <source>
        <strain evidence="6">Expedition CK06-06</strain>
    </source>
</reference>
<dbReference type="GO" id="GO:0005525">
    <property type="term" value="F:GTP binding"/>
    <property type="evidence" value="ECO:0007669"/>
    <property type="project" value="TreeGrafter"/>
</dbReference>
<name>X1B210_9ZZZZ</name>
<gene>
    <name evidence="6" type="ORF">S01H4_28898</name>
</gene>
<keyword evidence="4" id="KW-0378">Hydrolase</keyword>
<sequence>EREGLKETPKRVSKSFAKLYGGYAMKASDHMKTFSDGVCDEMVIVKDIEFFSTCEHHMLPFFGRAHIAYIPNKKVIGVSKLVRILEVYARRLQIQERICQQVTEALDTNLSPLGSACVLEAQHFCMTARGVEKQHSIMVTSSLT</sequence>
<dbReference type="NCBIfam" id="TIGR00063">
    <property type="entry name" value="folE"/>
    <property type="match status" value="1"/>
</dbReference>
<proteinExistence type="predicted"/>
<organism evidence="6">
    <name type="scientific">marine sediment metagenome</name>
    <dbReference type="NCBI Taxonomy" id="412755"/>
    <lineage>
        <taxon>unclassified sequences</taxon>
        <taxon>metagenomes</taxon>
        <taxon>ecological metagenomes</taxon>
    </lineage>
</organism>
<feature type="non-terminal residue" evidence="6">
    <location>
        <position position="144"/>
    </location>
</feature>
<feature type="domain" description="GTP cyclohydrolase I" evidence="5">
    <location>
        <begin position="1"/>
        <end position="143"/>
    </location>
</feature>
<dbReference type="GO" id="GO:0003934">
    <property type="term" value="F:GTP cyclohydrolase I activity"/>
    <property type="evidence" value="ECO:0007669"/>
    <property type="project" value="UniProtKB-EC"/>
</dbReference>
<dbReference type="GO" id="GO:0005737">
    <property type="term" value="C:cytoplasm"/>
    <property type="evidence" value="ECO:0007669"/>
    <property type="project" value="TreeGrafter"/>
</dbReference>